<dbReference type="InterPro" id="IPR052196">
    <property type="entry name" value="Bact_Kbp"/>
</dbReference>
<evidence type="ECO:0000313" key="5">
    <source>
        <dbReference type="Proteomes" id="UP000253740"/>
    </source>
</evidence>
<dbReference type="EMBL" id="DF970266">
    <property type="protein sequence ID" value="GAP67352.1"/>
    <property type="molecule type" value="Genomic_DNA"/>
</dbReference>
<evidence type="ECO:0000313" key="3">
    <source>
        <dbReference type="EMBL" id="GAN45891.1"/>
    </source>
</evidence>
<dbReference type="CDD" id="cd00118">
    <property type="entry name" value="LysM"/>
    <property type="match status" value="1"/>
</dbReference>
<accession>A0A0K8QSJ1</accession>
<name>A0A0K8QSJ1_9GAMM</name>
<feature type="domain" description="LysM" evidence="2">
    <location>
        <begin position="31"/>
        <end position="79"/>
    </location>
</feature>
<keyword evidence="1" id="KW-0732">Signal</keyword>
<evidence type="ECO:0000259" key="2">
    <source>
        <dbReference type="PROSITE" id="PS51782"/>
    </source>
</evidence>
<dbReference type="Gene3D" id="3.10.350.10">
    <property type="entry name" value="LysM domain"/>
    <property type="match status" value="1"/>
</dbReference>
<dbReference type="InterPro" id="IPR036779">
    <property type="entry name" value="LysM_dom_sf"/>
</dbReference>
<dbReference type="InterPro" id="IPR018392">
    <property type="entry name" value="LysM"/>
</dbReference>
<reference evidence="3" key="1">
    <citation type="submission" date="2015-03" db="EMBL/GenBank/DDBJ databases">
        <title>Draft genome sequence of Mizugakiibacter sediminis skMP5.</title>
        <authorList>
            <person name="Watanabe T."/>
            <person name="Kojima H."/>
            <person name="Fukui M."/>
        </authorList>
    </citation>
    <scope>NUCLEOTIDE SEQUENCE</scope>
    <source>
        <strain evidence="3">SkMP5</strain>
    </source>
</reference>
<dbReference type="HOGENOM" id="CLU_050533_1_1_6"/>
<protein>
    <submittedName>
        <fullName evidence="4">LysM domain-containing protein</fullName>
    </submittedName>
    <submittedName>
        <fullName evidence="3">Peptidoglycan-binding protein</fullName>
    </submittedName>
</protein>
<dbReference type="PANTHER" id="PTHR34700:SF4">
    <property type="entry name" value="PHAGE-LIKE ELEMENT PBSX PROTEIN XKDP"/>
    <property type="match status" value="1"/>
</dbReference>
<dbReference type="SUPFAM" id="SSF54106">
    <property type="entry name" value="LysM domain"/>
    <property type="match status" value="1"/>
</dbReference>
<feature type="chain" id="PRO_5007415120" evidence="1">
    <location>
        <begin position="21"/>
        <end position="376"/>
    </location>
</feature>
<evidence type="ECO:0000256" key="1">
    <source>
        <dbReference type="SAM" id="SignalP"/>
    </source>
</evidence>
<dbReference type="AlphaFoldDB" id="A0A0K8QSJ1"/>
<dbReference type="STRING" id="1475481.GCA_000953855_02725"/>
<reference evidence="4" key="2">
    <citation type="submission" date="2015-08" db="EMBL/GenBank/DDBJ databases">
        <title>Complete DNA Sequence of Pseudomonas syringae pv. actinidiae, the Causal Agent of Kiwifruit Canker Disease.</title>
        <authorList>
            <person name="Rikkerink E.H.A."/>
            <person name="Fineran P.C."/>
        </authorList>
    </citation>
    <scope>NUCLEOTIDE SEQUENCE</scope>
    <source>
        <strain evidence="4">SkMP5</strain>
    </source>
</reference>
<feature type="signal peptide" evidence="1">
    <location>
        <begin position="1"/>
        <end position="20"/>
    </location>
</feature>
<dbReference type="PROSITE" id="PS51782">
    <property type="entry name" value="LYSM"/>
    <property type="match status" value="1"/>
</dbReference>
<gene>
    <name evidence="3" type="ORF">MBSD_2469</name>
    <name evidence="4" type="ORF">MBSD_n2673</name>
</gene>
<organism evidence="4">
    <name type="scientific">Mizugakiibacter sediminis</name>
    <dbReference type="NCBI Taxonomy" id="1475481"/>
    <lineage>
        <taxon>Bacteria</taxon>
        <taxon>Pseudomonadati</taxon>
        <taxon>Pseudomonadota</taxon>
        <taxon>Gammaproteobacteria</taxon>
        <taxon>Lysobacterales</taxon>
        <taxon>Rhodanobacteraceae</taxon>
        <taxon>Mizugakiibacter</taxon>
    </lineage>
</organism>
<proteinExistence type="predicted"/>
<dbReference type="OrthoDB" id="9765158at2"/>
<dbReference type="Pfam" id="PF01476">
    <property type="entry name" value="LysM"/>
    <property type="match status" value="1"/>
</dbReference>
<keyword evidence="5" id="KW-1185">Reference proteome</keyword>
<dbReference type="EMBL" id="DF952420">
    <property type="protein sequence ID" value="GAN45891.1"/>
    <property type="molecule type" value="Genomic_DNA"/>
</dbReference>
<evidence type="ECO:0000313" key="4">
    <source>
        <dbReference type="EMBL" id="GAP67352.1"/>
    </source>
</evidence>
<sequence>MLKKTLALLAGLGLTLTLYAATTELRPDHPDTYVVKKGDTLWSISAKFLTKPWLWPEIWDVNQKVRNPHLIYPGDVLVLGYSGGRAHLGLQPQARAEPTESAVPALPLSAIKPFLKDTRVLDRDTLVKAPYVVGLEENQLRGTPGQFLYVRGLAGAQPGQRYAVVRPTHVFTSFDGSDNYRDQIADELDSNVEMYAGPWHQDTLHDGHLGKGKPLGYEVTVIGTAEYLRGGDPATTLLRDSTMEIRKGDRLLPLDDTPYDAAFFPHAPAKVPDNLRVIAFSDAMDAAGPHQVVAFSAGKSEGVENGQTYTIVRPGENIHDDVASSSQRRAFGERVTLPEEFVGHAMVFRTFDHVSYALIMDSIKPVHIGDPARMPE</sequence>
<dbReference type="RefSeq" id="WP_062537905.1">
    <property type="nucleotide sequence ID" value="NZ_DF970266.1"/>
</dbReference>
<dbReference type="Proteomes" id="UP000253740">
    <property type="component" value="Unassembled WGS sequence"/>
</dbReference>
<dbReference type="PANTHER" id="PTHR34700">
    <property type="entry name" value="POTASSIUM BINDING PROTEIN KBP"/>
    <property type="match status" value="1"/>
</dbReference>
<dbReference type="SMART" id="SM00257">
    <property type="entry name" value="LysM"/>
    <property type="match status" value="1"/>
</dbReference>